<dbReference type="EMBL" id="BLXT01003068">
    <property type="protein sequence ID" value="GFO00291.1"/>
    <property type="molecule type" value="Genomic_DNA"/>
</dbReference>
<evidence type="ECO:0000313" key="1">
    <source>
        <dbReference type="EMBL" id="GFO00291.1"/>
    </source>
</evidence>
<proteinExistence type="predicted"/>
<dbReference type="AlphaFoldDB" id="A0AAV3ZWJ2"/>
<dbReference type="Proteomes" id="UP000735302">
    <property type="component" value="Unassembled WGS sequence"/>
</dbReference>
<reference evidence="1 2" key="1">
    <citation type="journal article" date="2021" name="Elife">
        <title>Chloroplast acquisition without the gene transfer in kleptoplastic sea slugs, Plakobranchus ocellatus.</title>
        <authorList>
            <person name="Maeda T."/>
            <person name="Takahashi S."/>
            <person name="Yoshida T."/>
            <person name="Shimamura S."/>
            <person name="Takaki Y."/>
            <person name="Nagai Y."/>
            <person name="Toyoda A."/>
            <person name="Suzuki Y."/>
            <person name="Arimoto A."/>
            <person name="Ishii H."/>
            <person name="Satoh N."/>
            <person name="Nishiyama T."/>
            <person name="Hasebe M."/>
            <person name="Maruyama T."/>
            <person name="Minagawa J."/>
            <person name="Obokata J."/>
            <person name="Shigenobu S."/>
        </authorList>
    </citation>
    <scope>NUCLEOTIDE SEQUENCE [LARGE SCALE GENOMIC DNA]</scope>
</reference>
<evidence type="ECO:0000313" key="2">
    <source>
        <dbReference type="Proteomes" id="UP000735302"/>
    </source>
</evidence>
<gene>
    <name evidence="1" type="ORF">PoB_002679600</name>
</gene>
<keyword evidence="2" id="KW-1185">Reference proteome</keyword>
<comment type="caution">
    <text evidence="1">The sequence shown here is derived from an EMBL/GenBank/DDBJ whole genome shotgun (WGS) entry which is preliminary data.</text>
</comment>
<sequence>MTVASTDFAPCASPVWTEFRLVSSKLPTLIPRLGQQLVPELRPHNQAQPVPVAAFAQKQHKLQVSNRP</sequence>
<accession>A0AAV3ZWJ2</accession>
<organism evidence="1 2">
    <name type="scientific">Plakobranchus ocellatus</name>
    <dbReference type="NCBI Taxonomy" id="259542"/>
    <lineage>
        <taxon>Eukaryota</taxon>
        <taxon>Metazoa</taxon>
        <taxon>Spiralia</taxon>
        <taxon>Lophotrochozoa</taxon>
        <taxon>Mollusca</taxon>
        <taxon>Gastropoda</taxon>
        <taxon>Heterobranchia</taxon>
        <taxon>Euthyneura</taxon>
        <taxon>Panpulmonata</taxon>
        <taxon>Sacoglossa</taxon>
        <taxon>Placobranchoidea</taxon>
        <taxon>Plakobranchidae</taxon>
        <taxon>Plakobranchus</taxon>
    </lineage>
</organism>
<name>A0AAV3ZWJ2_9GAST</name>
<protein>
    <submittedName>
        <fullName evidence="1">Uncharacterized protein</fullName>
    </submittedName>
</protein>